<keyword evidence="6" id="KW-0966">Cell projection</keyword>
<feature type="domain" description="Flagellin N-terminal" evidence="4">
    <location>
        <begin position="7"/>
        <end position="144"/>
    </location>
</feature>
<evidence type="ECO:0000256" key="2">
    <source>
        <dbReference type="ARBA" id="ARBA00023143"/>
    </source>
</evidence>
<dbReference type="Pfam" id="PF00669">
    <property type="entry name" value="Flagellin_N"/>
    <property type="match status" value="1"/>
</dbReference>
<evidence type="ECO:0000313" key="6">
    <source>
        <dbReference type="EMBL" id="MDY3562519.1"/>
    </source>
</evidence>
<dbReference type="PRINTS" id="PR00207">
    <property type="entry name" value="FLAGELLIN"/>
</dbReference>
<comment type="caution">
    <text evidence="6">The sequence shown here is derived from an EMBL/GenBank/DDBJ whole genome shotgun (WGS) entry which is preliminary data.</text>
</comment>
<keyword evidence="3" id="KW-0964">Secreted</keyword>
<accession>A0ABU5F5Q9</accession>
<keyword evidence="6" id="KW-0282">Flagellum</keyword>
<dbReference type="Pfam" id="PF00700">
    <property type="entry name" value="Flagellin_C"/>
    <property type="match status" value="1"/>
</dbReference>
<dbReference type="InterPro" id="IPR001492">
    <property type="entry name" value="Flagellin"/>
</dbReference>
<dbReference type="InterPro" id="IPR046358">
    <property type="entry name" value="Flagellin_C"/>
</dbReference>
<organism evidence="6 7">
    <name type="scientific">Gemmata algarum</name>
    <dbReference type="NCBI Taxonomy" id="2975278"/>
    <lineage>
        <taxon>Bacteria</taxon>
        <taxon>Pseudomonadati</taxon>
        <taxon>Planctomycetota</taxon>
        <taxon>Planctomycetia</taxon>
        <taxon>Gemmatales</taxon>
        <taxon>Gemmataceae</taxon>
        <taxon>Gemmata</taxon>
    </lineage>
</organism>
<comment type="subcellular location">
    <subcellularLocation>
        <location evidence="3">Secreted</location>
    </subcellularLocation>
    <subcellularLocation>
        <location evidence="3">Bacterial flagellum</location>
    </subcellularLocation>
</comment>
<dbReference type="SUPFAM" id="SSF64518">
    <property type="entry name" value="Phase 1 flagellin"/>
    <property type="match status" value="1"/>
</dbReference>
<dbReference type="InterPro" id="IPR001029">
    <property type="entry name" value="Flagellin_N"/>
</dbReference>
<dbReference type="Gene3D" id="6.10.10.10">
    <property type="entry name" value="Flagellar export chaperone, C-terminal domain"/>
    <property type="match status" value="1"/>
</dbReference>
<keyword evidence="7" id="KW-1185">Reference proteome</keyword>
<dbReference type="PANTHER" id="PTHR42792:SF2">
    <property type="entry name" value="FLAGELLIN"/>
    <property type="match status" value="1"/>
</dbReference>
<evidence type="ECO:0000259" key="4">
    <source>
        <dbReference type="Pfam" id="PF00669"/>
    </source>
</evidence>
<dbReference type="EMBL" id="JAXBLV010000215">
    <property type="protein sequence ID" value="MDY3562519.1"/>
    <property type="molecule type" value="Genomic_DNA"/>
</dbReference>
<sequence>MALTVVNNTASLNAQQNLGRASSALNTSLERLSTGLKVNRGADGPSALVISETQRAQIAGLKTALDNTNKAVSLVQTAEGALNEINSLLTKARSLALDSANSGVNDATALAANQAEITNILSSIDNIAATTKFGTKALLNGAATNGALATTQSGVVISGTLAATPPLTSYNTVTVTQRAVRAQTTGSGAGATIGTSGNLSVNGINVALLSTDTIDQAVAKLNSSFNANSIKLTADNVGGQIRFTATDFKTDVVIGAGTAGTTSGAGLTAGTYARTAATVTYTNSLAATVTQSGTATAGTNGNGGSDASAVALTGELAGATVTLGLTAGSTINSVLFTNGTFVVGQNLQFQTGANSGETSLLSIGRTNSNFLGNNSTASSTFTSLNAIDVTTSSNSTAAITVIDKAISDISTTRANLGAFQANSLESNARSLQATLENTTAAQSIIRDTDFASEIANFTRLQTQVQAGATVLGNANQTTQLVAQLLRG</sequence>
<evidence type="ECO:0000313" key="7">
    <source>
        <dbReference type="Proteomes" id="UP001272242"/>
    </source>
</evidence>
<evidence type="ECO:0000256" key="1">
    <source>
        <dbReference type="ARBA" id="ARBA00005709"/>
    </source>
</evidence>
<evidence type="ECO:0000259" key="5">
    <source>
        <dbReference type="Pfam" id="PF00700"/>
    </source>
</evidence>
<comment type="similarity">
    <text evidence="1 3">Belongs to the bacterial flagellin family.</text>
</comment>
<keyword evidence="6" id="KW-0969">Cilium</keyword>
<comment type="function">
    <text evidence="3">Flagellin is the subunit protein which polymerizes to form the filaments of bacterial flagella.</text>
</comment>
<name>A0ABU5F5Q9_9BACT</name>
<feature type="domain" description="Flagellin C-terminal" evidence="5">
    <location>
        <begin position="399"/>
        <end position="485"/>
    </location>
</feature>
<dbReference type="PANTHER" id="PTHR42792">
    <property type="entry name" value="FLAGELLIN"/>
    <property type="match status" value="1"/>
</dbReference>
<proteinExistence type="inferred from homology"/>
<dbReference type="RefSeq" id="WP_320688838.1">
    <property type="nucleotide sequence ID" value="NZ_JAXBLV010000215.1"/>
</dbReference>
<gene>
    <name evidence="6" type="ORF">R5W23_003985</name>
</gene>
<protein>
    <recommendedName>
        <fullName evidence="3">Flagellin</fullName>
    </recommendedName>
</protein>
<keyword evidence="2 3" id="KW-0975">Bacterial flagellum</keyword>
<dbReference type="InterPro" id="IPR042187">
    <property type="entry name" value="Flagellin_C_sub2"/>
</dbReference>
<dbReference type="Proteomes" id="UP001272242">
    <property type="component" value="Unassembled WGS sequence"/>
</dbReference>
<evidence type="ECO:0000256" key="3">
    <source>
        <dbReference type="RuleBase" id="RU362073"/>
    </source>
</evidence>
<reference evidence="7" key="1">
    <citation type="journal article" date="2023" name="Mar. Drugs">
        <title>Gemmata algarum, a Novel Planctomycete Isolated from an Algal Mat, Displays Antimicrobial Activity.</title>
        <authorList>
            <person name="Kumar G."/>
            <person name="Kallscheuer N."/>
            <person name="Kashif M."/>
            <person name="Ahamad S."/>
            <person name="Jagadeeshwari U."/>
            <person name="Pannikurungottu S."/>
            <person name="Haufschild T."/>
            <person name="Kabuu M."/>
            <person name="Sasikala C."/>
            <person name="Jogler C."/>
            <person name="Ramana C."/>
        </authorList>
    </citation>
    <scope>NUCLEOTIDE SEQUENCE [LARGE SCALE GENOMIC DNA]</scope>
    <source>
        <strain evidence="7">JC673</strain>
    </source>
</reference>
<dbReference type="Gene3D" id="1.20.1330.10">
    <property type="entry name" value="f41 fragment of flagellin, N-terminal domain"/>
    <property type="match status" value="2"/>
</dbReference>